<reference evidence="2" key="1">
    <citation type="submission" date="2021-06" db="EMBL/GenBank/DDBJ databases">
        <authorList>
            <person name="Hodson N. C."/>
            <person name="Mongue J. A."/>
            <person name="Jaron S. K."/>
        </authorList>
    </citation>
    <scope>NUCLEOTIDE SEQUENCE</scope>
</reference>
<accession>A0A8J2JF60</accession>
<comment type="caution">
    <text evidence="2">The sequence shown here is derived from an EMBL/GenBank/DDBJ whole genome shotgun (WGS) entry which is preliminary data.</text>
</comment>
<keyword evidence="3" id="KW-1185">Reference proteome</keyword>
<name>A0A8J2JF60_9HEXA</name>
<dbReference type="AlphaFoldDB" id="A0A8J2JF60"/>
<evidence type="ECO:0000313" key="3">
    <source>
        <dbReference type="Proteomes" id="UP000708208"/>
    </source>
</evidence>
<feature type="signal peptide" evidence="1">
    <location>
        <begin position="1"/>
        <end position="28"/>
    </location>
</feature>
<organism evidence="2 3">
    <name type="scientific">Allacma fusca</name>
    <dbReference type="NCBI Taxonomy" id="39272"/>
    <lineage>
        <taxon>Eukaryota</taxon>
        <taxon>Metazoa</taxon>
        <taxon>Ecdysozoa</taxon>
        <taxon>Arthropoda</taxon>
        <taxon>Hexapoda</taxon>
        <taxon>Collembola</taxon>
        <taxon>Symphypleona</taxon>
        <taxon>Sminthuridae</taxon>
        <taxon>Allacma</taxon>
    </lineage>
</organism>
<sequence>MIHCIRHFWTSWVLILFLIAVSTYPVTSEVPNEGLNFDGEVLLQREGRRSHYGRTGHRRHGHTGRIGHTGLRRHGLYGHRHHRYRYGGFRRHGLMVPNMCYCNLPFPLVSIYRCTFLFGCIENDIYF</sequence>
<protein>
    <recommendedName>
        <fullName evidence="4">Glycine-rich protein</fullName>
    </recommendedName>
</protein>
<evidence type="ECO:0000256" key="1">
    <source>
        <dbReference type="SAM" id="SignalP"/>
    </source>
</evidence>
<proteinExistence type="predicted"/>
<keyword evidence="1" id="KW-0732">Signal</keyword>
<dbReference type="EMBL" id="CAJVCH010032732">
    <property type="protein sequence ID" value="CAG7712543.1"/>
    <property type="molecule type" value="Genomic_DNA"/>
</dbReference>
<evidence type="ECO:0000313" key="2">
    <source>
        <dbReference type="EMBL" id="CAG7712543.1"/>
    </source>
</evidence>
<gene>
    <name evidence="2" type="ORF">AFUS01_LOCUS5163</name>
</gene>
<dbReference type="Proteomes" id="UP000708208">
    <property type="component" value="Unassembled WGS sequence"/>
</dbReference>
<feature type="chain" id="PRO_5035314554" description="Glycine-rich protein" evidence="1">
    <location>
        <begin position="29"/>
        <end position="127"/>
    </location>
</feature>
<evidence type="ECO:0008006" key="4">
    <source>
        <dbReference type="Google" id="ProtNLM"/>
    </source>
</evidence>